<dbReference type="Proteomes" id="UP000886998">
    <property type="component" value="Unassembled WGS sequence"/>
</dbReference>
<keyword evidence="2" id="KW-1185">Reference proteome</keyword>
<sequence length="105" mass="11556">MIFANFASGVSTESLVITVAEFPASIEKGTEMKQFFFFTLLNFSNLSKKQRSQPAVPFCVPTSFTKKGFLSYKTFLKVPFVIAQVEEGEKSAIGTASGKQKEIAE</sequence>
<gene>
    <name evidence="1" type="ORF">TNIN_246221</name>
</gene>
<protein>
    <submittedName>
        <fullName evidence="1">Uncharacterized protein</fullName>
    </submittedName>
</protein>
<reference evidence="1" key="1">
    <citation type="submission" date="2020-08" db="EMBL/GenBank/DDBJ databases">
        <title>Multicomponent nature underlies the extraordinary mechanical properties of spider dragline silk.</title>
        <authorList>
            <person name="Kono N."/>
            <person name="Nakamura H."/>
            <person name="Mori M."/>
            <person name="Yoshida Y."/>
            <person name="Ohtoshi R."/>
            <person name="Malay A.D."/>
            <person name="Moran D.A.P."/>
            <person name="Tomita M."/>
            <person name="Numata K."/>
            <person name="Arakawa K."/>
        </authorList>
    </citation>
    <scope>NUCLEOTIDE SEQUENCE</scope>
</reference>
<name>A0A8X6XMZ7_9ARAC</name>
<organism evidence="1 2">
    <name type="scientific">Trichonephila inaurata madagascariensis</name>
    <dbReference type="NCBI Taxonomy" id="2747483"/>
    <lineage>
        <taxon>Eukaryota</taxon>
        <taxon>Metazoa</taxon>
        <taxon>Ecdysozoa</taxon>
        <taxon>Arthropoda</taxon>
        <taxon>Chelicerata</taxon>
        <taxon>Arachnida</taxon>
        <taxon>Araneae</taxon>
        <taxon>Araneomorphae</taxon>
        <taxon>Entelegynae</taxon>
        <taxon>Araneoidea</taxon>
        <taxon>Nephilidae</taxon>
        <taxon>Trichonephila</taxon>
        <taxon>Trichonephila inaurata</taxon>
    </lineage>
</organism>
<dbReference type="EMBL" id="BMAV01011236">
    <property type="protein sequence ID" value="GFY56963.1"/>
    <property type="molecule type" value="Genomic_DNA"/>
</dbReference>
<evidence type="ECO:0000313" key="2">
    <source>
        <dbReference type="Proteomes" id="UP000886998"/>
    </source>
</evidence>
<evidence type="ECO:0000313" key="1">
    <source>
        <dbReference type="EMBL" id="GFY56963.1"/>
    </source>
</evidence>
<proteinExistence type="predicted"/>
<dbReference type="AlphaFoldDB" id="A0A8X6XMZ7"/>
<comment type="caution">
    <text evidence="1">The sequence shown here is derived from an EMBL/GenBank/DDBJ whole genome shotgun (WGS) entry which is preliminary data.</text>
</comment>
<accession>A0A8X6XMZ7</accession>